<keyword evidence="3" id="KW-1185">Reference proteome</keyword>
<organism evidence="2 3">
    <name type="scientific">Ophiobolus disseminans</name>
    <dbReference type="NCBI Taxonomy" id="1469910"/>
    <lineage>
        <taxon>Eukaryota</taxon>
        <taxon>Fungi</taxon>
        <taxon>Dikarya</taxon>
        <taxon>Ascomycota</taxon>
        <taxon>Pezizomycotina</taxon>
        <taxon>Dothideomycetes</taxon>
        <taxon>Pleosporomycetidae</taxon>
        <taxon>Pleosporales</taxon>
        <taxon>Pleosporineae</taxon>
        <taxon>Phaeosphaeriaceae</taxon>
        <taxon>Ophiobolus</taxon>
    </lineage>
</organism>
<feature type="region of interest" description="Disordered" evidence="1">
    <location>
        <begin position="142"/>
        <end position="167"/>
    </location>
</feature>
<dbReference type="EMBL" id="MU006242">
    <property type="protein sequence ID" value="KAF2819966.1"/>
    <property type="molecule type" value="Genomic_DNA"/>
</dbReference>
<dbReference type="AlphaFoldDB" id="A0A6A6ZG40"/>
<reference evidence="2" key="1">
    <citation type="journal article" date="2020" name="Stud. Mycol.">
        <title>101 Dothideomycetes genomes: a test case for predicting lifestyles and emergence of pathogens.</title>
        <authorList>
            <person name="Haridas S."/>
            <person name="Albert R."/>
            <person name="Binder M."/>
            <person name="Bloem J."/>
            <person name="Labutti K."/>
            <person name="Salamov A."/>
            <person name="Andreopoulos B."/>
            <person name="Baker S."/>
            <person name="Barry K."/>
            <person name="Bills G."/>
            <person name="Bluhm B."/>
            <person name="Cannon C."/>
            <person name="Castanera R."/>
            <person name="Culley D."/>
            <person name="Daum C."/>
            <person name="Ezra D."/>
            <person name="Gonzalez J."/>
            <person name="Henrissat B."/>
            <person name="Kuo A."/>
            <person name="Liang C."/>
            <person name="Lipzen A."/>
            <person name="Lutzoni F."/>
            <person name="Magnuson J."/>
            <person name="Mondo S."/>
            <person name="Nolan M."/>
            <person name="Ohm R."/>
            <person name="Pangilinan J."/>
            <person name="Park H.-J."/>
            <person name="Ramirez L."/>
            <person name="Alfaro M."/>
            <person name="Sun H."/>
            <person name="Tritt A."/>
            <person name="Yoshinaga Y."/>
            <person name="Zwiers L.-H."/>
            <person name="Turgeon B."/>
            <person name="Goodwin S."/>
            <person name="Spatafora J."/>
            <person name="Crous P."/>
            <person name="Grigoriev I."/>
        </authorList>
    </citation>
    <scope>NUCLEOTIDE SEQUENCE</scope>
    <source>
        <strain evidence="2">CBS 113818</strain>
    </source>
</reference>
<evidence type="ECO:0000313" key="3">
    <source>
        <dbReference type="Proteomes" id="UP000799424"/>
    </source>
</evidence>
<dbReference type="OrthoDB" id="3735750at2759"/>
<name>A0A6A6ZG40_9PLEO</name>
<proteinExistence type="predicted"/>
<dbReference type="Proteomes" id="UP000799424">
    <property type="component" value="Unassembled WGS sequence"/>
</dbReference>
<protein>
    <submittedName>
        <fullName evidence="2">Uncharacterized protein</fullName>
    </submittedName>
</protein>
<gene>
    <name evidence="2" type="ORF">CC86DRAFT_123403</name>
</gene>
<evidence type="ECO:0000256" key="1">
    <source>
        <dbReference type="SAM" id="MobiDB-lite"/>
    </source>
</evidence>
<sequence>MMSLSFQLQKINQSFERIASWYHEFMHRTELCFRALNDRIIWLEERQEWKGPSDEQVERVLRKILAEKFSHDGTQEAPHNHNVMKEEDYFVEDRRDLGVPRPVAMDAASLVVDPEAVPSKAYAETFRMLEMQLDKFPNVDLRKASRQEAGDVKTHYEPNRPRGSDSV</sequence>
<evidence type="ECO:0000313" key="2">
    <source>
        <dbReference type="EMBL" id="KAF2819966.1"/>
    </source>
</evidence>
<accession>A0A6A6ZG40</accession>